<organism evidence="1 2">
    <name type="scientific">Pistacia integerrima</name>
    <dbReference type="NCBI Taxonomy" id="434235"/>
    <lineage>
        <taxon>Eukaryota</taxon>
        <taxon>Viridiplantae</taxon>
        <taxon>Streptophyta</taxon>
        <taxon>Embryophyta</taxon>
        <taxon>Tracheophyta</taxon>
        <taxon>Spermatophyta</taxon>
        <taxon>Magnoliopsida</taxon>
        <taxon>eudicotyledons</taxon>
        <taxon>Gunneridae</taxon>
        <taxon>Pentapetalae</taxon>
        <taxon>rosids</taxon>
        <taxon>malvids</taxon>
        <taxon>Sapindales</taxon>
        <taxon>Anacardiaceae</taxon>
        <taxon>Pistacia</taxon>
    </lineage>
</organism>
<evidence type="ECO:0000313" key="2">
    <source>
        <dbReference type="Proteomes" id="UP001163603"/>
    </source>
</evidence>
<dbReference type="EMBL" id="CM047749">
    <property type="protein sequence ID" value="KAJ0011247.1"/>
    <property type="molecule type" value="Genomic_DNA"/>
</dbReference>
<comment type="caution">
    <text evidence="1">The sequence shown here is derived from an EMBL/GenBank/DDBJ whole genome shotgun (WGS) entry which is preliminary data.</text>
</comment>
<name>A0ACC0X8S5_9ROSI</name>
<reference evidence="2" key="1">
    <citation type="journal article" date="2023" name="G3 (Bethesda)">
        <title>Genome assembly and association tests identify interacting loci associated with vigor, precocity, and sex in interspecific pistachio rootstocks.</title>
        <authorList>
            <person name="Palmer W."/>
            <person name="Jacygrad E."/>
            <person name="Sagayaradj S."/>
            <person name="Cavanaugh K."/>
            <person name="Han R."/>
            <person name="Bertier L."/>
            <person name="Beede B."/>
            <person name="Kafkas S."/>
            <person name="Golino D."/>
            <person name="Preece J."/>
            <person name="Michelmore R."/>
        </authorList>
    </citation>
    <scope>NUCLEOTIDE SEQUENCE [LARGE SCALE GENOMIC DNA]</scope>
</reference>
<protein>
    <submittedName>
        <fullName evidence="1">Uncharacterized protein</fullName>
    </submittedName>
</protein>
<gene>
    <name evidence="1" type="ORF">Pint_32817</name>
</gene>
<keyword evidence="2" id="KW-1185">Reference proteome</keyword>
<dbReference type="Proteomes" id="UP001163603">
    <property type="component" value="Chromosome 14"/>
</dbReference>
<evidence type="ECO:0000313" key="1">
    <source>
        <dbReference type="EMBL" id="KAJ0011247.1"/>
    </source>
</evidence>
<sequence>MVKDLGLAMELRVDYRITNGEVALGDEITRAIKRVIESDNEVRKKVKVMSEKSRLAVMEGGSSFAAFGRFIDDVLRNMS</sequence>
<proteinExistence type="predicted"/>
<accession>A0ACC0X8S5</accession>